<name>A0ABY5SRA6_9MICO</name>
<proteinExistence type="predicted"/>
<gene>
    <name evidence="2" type="ORF">L1F31_04020</name>
</gene>
<dbReference type="RefSeq" id="WP_265419401.1">
    <property type="nucleotide sequence ID" value="NZ_CP093443.1"/>
</dbReference>
<dbReference type="Proteomes" id="UP001064879">
    <property type="component" value="Chromosome"/>
</dbReference>
<evidence type="ECO:0000313" key="2">
    <source>
        <dbReference type="EMBL" id="UVI36835.1"/>
    </source>
</evidence>
<dbReference type="PANTHER" id="PTHR44846:SF1">
    <property type="entry name" value="MANNOSYL-D-GLYCERATE TRANSPORT_METABOLISM SYSTEM REPRESSOR MNGR-RELATED"/>
    <property type="match status" value="1"/>
</dbReference>
<keyword evidence="3" id="KW-1185">Reference proteome</keyword>
<accession>A0ABY5SRA6</accession>
<feature type="domain" description="UbiC transcription regulator-associated" evidence="1">
    <location>
        <begin position="46"/>
        <end position="172"/>
    </location>
</feature>
<dbReference type="SMART" id="SM00866">
    <property type="entry name" value="UTRA"/>
    <property type="match status" value="1"/>
</dbReference>
<dbReference type="PANTHER" id="PTHR44846">
    <property type="entry name" value="MANNOSYL-D-GLYCERATE TRANSPORT/METABOLISM SYSTEM REPRESSOR MNGR-RELATED"/>
    <property type="match status" value="1"/>
</dbReference>
<protein>
    <submittedName>
        <fullName evidence="2">GntR family transcriptional regulator</fullName>
    </submittedName>
</protein>
<evidence type="ECO:0000313" key="3">
    <source>
        <dbReference type="Proteomes" id="UP001064879"/>
    </source>
</evidence>
<organism evidence="2 3">
    <name type="scientific">Brevibacterium spongiae</name>
    <dbReference type="NCBI Taxonomy" id="2909672"/>
    <lineage>
        <taxon>Bacteria</taxon>
        <taxon>Bacillati</taxon>
        <taxon>Actinomycetota</taxon>
        <taxon>Actinomycetes</taxon>
        <taxon>Micrococcales</taxon>
        <taxon>Brevibacteriaceae</taxon>
        <taxon>Brevibacterium</taxon>
    </lineage>
</organism>
<dbReference type="InterPro" id="IPR011663">
    <property type="entry name" value="UTRA"/>
</dbReference>
<dbReference type="InterPro" id="IPR028978">
    <property type="entry name" value="Chorismate_lyase_/UTRA_dom_sf"/>
</dbReference>
<dbReference type="Pfam" id="PF07702">
    <property type="entry name" value="UTRA"/>
    <property type="match status" value="1"/>
</dbReference>
<dbReference type="EMBL" id="CP093443">
    <property type="protein sequence ID" value="UVI36835.1"/>
    <property type="molecule type" value="Genomic_DNA"/>
</dbReference>
<sequence>MAPKHEHHRAVQKMSGLSAQIASPDDIVTTEVLCFSLASSPRAEDALGATDLISRAEDALGTTDLVSLLRLRRVGGEPIALIHTWLARTTVPGLQSEDLVNASLHEILDTRFGIPVSAGHRQVRAVSASGNVAADMGVPNGTPLLVLEGTSQDDGGRAVEYFCTWHRGDRVVFDVDAGADRSIRHHSYGTPPPDDMSAAEGTADLRRQAEALAEALQTFAADVGHSTEE</sequence>
<reference evidence="2" key="1">
    <citation type="submission" date="2022-03" db="EMBL/GenBank/DDBJ databases">
        <title>Brevibacterium spongiae sp. nov., isolated from marine sponge.</title>
        <authorList>
            <person name="Li Z."/>
            <person name="Zhang M."/>
        </authorList>
    </citation>
    <scope>NUCLEOTIDE SEQUENCE</scope>
    <source>
        <strain evidence="2">WHS-Z9</strain>
    </source>
</reference>
<dbReference type="InterPro" id="IPR050679">
    <property type="entry name" value="Bact_HTH_transcr_reg"/>
</dbReference>
<dbReference type="SUPFAM" id="SSF64288">
    <property type="entry name" value="Chorismate lyase-like"/>
    <property type="match status" value="1"/>
</dbReference>
<dbReference type="Gene3D" id="3.40.1410.10">
    <property type="entry name" value="Chorismate lyase-like"/>
    <property type="match status" value="1"/>
</dbReference>
<evidence type="ECO:0000259" key="1">
    <source>
        <dbReference type="SMART" id="SM00866"/>
    </source>
</evidence>